<name>A0ABW3Q7R6_9BACT</name>
<reference evidence="2" key="1">
    <citation type="journal article" date="2019" name="Int. J. Syst. Evol. Microbiol.">
        <title>The Global Catalogue of Microorganisms (GCM) 10K type strain sequencing project: providing services to taxonomists for standard genome sequencing and annotation.</title>
        <authorList>
            <consortium name="The Broad Institute Genomics Platform"/>
            <consortium name="The Broad Institute Genome Sequencing Center for Infectious Disease"/>
            <person name="Wu L."/>
            <person name="Ma J."/>
        </authorList>
    </citation>
    <scope>NUCLEOTIDE SEQUENCE [LARGE SCALE GENOMIC DNA]</scope>
    <source>
        <strain evidence="2">CCUG 55608</strain>
    </source>
</reference>
<dbReference type="RefSeq" id="WP_265991241.1">
    <property type="nucleotide sequence ID" value="NZ_CP110973.1"/>
</dbReference>
<dbReference type="PANTHER" id="PTHR36453:SF1">
    <property type="entry name" value="RIGHT HANDED BETA HELIX DOMAIN-CONTAINING PROTEIN"/>
    <property type="match status" value="1"/>
</dbReference>
<sequence>MSKWIWFLLFSGALNVRAQTRLYVSPTGNDSSPGTLAQPMATVGKALEKVKTASQQTVQILLRKGTYYLPETVPISPATVGNKTLTISSYATEKVTWSGGRKLRLRWQKSEHGVWTSHVDGPPFEQLFLNGKKLVLARYPNFDAQARVFNGTAADALSEARIGRWQNPAGGYIHALHQGEWGDFHYRITGKSGGQLQLDGGWQNNRPAPLHPKERFVENIREELDAPGEWFYDRSTQLLYLLPPAGFNPATATIEVSRLKSLLELKGSPDKPLQQVTVRGIRFVQAERTFMEPYEPLLRSDWMMYRGAAVFLENTETCRIEDCEFTALGGNAVMLSRYNRKSAVEGCHFHDIGASAISFVGDSSAVRSPVFQYEKFVPYGQMDLKPGPKNGQYPTECVAANNLIYRIGQLEKQSAGVQIAMASGILVRHNSIYQVPRAGINIGDGTWGGHVLEFNDVFDTVLETGDHGSFNSWGRDRFWHPNRRTMDSLVAVHPELIRLDAQKTTVIRNNRFRCDHGWDIDLDDGSSNYHIYNNVLLNGGLKFREGFYRTAENNILINNSFHPHVWFANSGDVFRKNIVMRPYAPIGITEWGKDVDSNLFLDQTALQMAQKAGTDAHSAFGDPAFVQPERGNYRVNAGSPALKIGFVNFPMDQFGVQKPSLRVLARTPSLPTLLNSQFEASVQELTWLGASIRTVRGLGDRSAFGLPDEKGVIVVSIPKGSPLEAAGLKTGDVIRTANQEETPNVGRLIAIQQPVNWTGQLGVTVIRNQQTISLTLPLK</sequence>
<comment type="caution">
    <text evidence="1">The sequence shown here is derived from an EMBL/GenBank/DDBJ whole genome shotgun (WGS) entry which is preliminary data.</text>
</comment>
<dbReference type="EMBL" id="JBHTLP010000011">
    <property type="protein sequence ID" value="MFD1143327.1"/>
    <property type="molecule type" value="Genomic_DNA"/>
</dbReference>
<dbReference type="Proteomes" id="UP001597116">
    <property type="component" value="Unassembled WGS sequence"/>
</dbReference>
<proteinExistence type="predicted"/>
<gene>
    <name evidence="1" type="ORF">ACFQ4C_19520</name>
</gene>
<evidence type="ECO:0000313" key="1">
    <source>
        <dbReference type="EMBL" id="MFD1143327.1"/>
    </source>
</evidence>
<protein>
    <submittedName>
        <fullName evidence="1">Peptide-binding protein</fullName>
    </submittedName>
</protein>
<accession>A0ABW3Q7R6</accession>
<dbReference type="PANTHER" id="PTHR36453">
    <property type="entry name" value="SECRETED PROTEIN-RELATED"/>
    <property type="match status" value="1"/>
</dbReference>
<dbReference type="Gene3D" id="2.30.42.10">
    <property type="match status" value="1"/>
</dbReference>
<dbReference type="InterPro" id="IPR036034">
    <property type="entry name" value="PDZ_sf"/>
</dbReference>
<organism evidence="1 2">
    <name type="scientific">Larkinella insperata</name>
    <dbReference type="NCBI Taxonomy" id="332158"/>
    <lineage>
        <taxon>Bacteria</taxon>
        <taxon>Pseudomonadati</taxon>
        <taxon>Bacteroidota</taxon>
        <taxon>Cytophagia</taxon>
        <taxon>Cytophagales</taxon>
        <taxon>Spirosomataceae</taxon>
        <taxon>Larkinella</taxon>
    </lineage>
</organism>
<dbReference type="InterPro" id="IPR006626">
    <property type="entry name" value="PbH1"/>
</dbReference>
<dbReference type="SUPFAM" id="SSF50156">
    <property type="entry name" value="PDZ domain-like"/>
    <property type="match status" value="1"/>
</dbReference>
<evidence type="ECO:0000313" key="2">
    <source>
        <dbReference type="Proteomes" id="UP001597116"/>
    </source>
</evidence>
<dbReference type="InterPro" id="IPR011050">
    <property type="entry name" value="Pectin_lyase_fold/virulence"/>
</dbReference>
<dbReference type="InterPro" id="IPR012334">
    <property type="entry name" value="Pectin_lyas_fold"/>
</dbReference>
<dbReference type="SMART" id="SM00710">
    <property type="entry name" value="PbH1"/>
    <property type="match status" value="4"/>
</dbReference>
<keyword evidence="2" id="KW-1185">Reference proteome</keyword>
<dbReference type="SUPFAM" id="SSF51126">
    <property type="entry name" value="Pectin lyase-like"/>
    <property type="match status" value="1"/>
</dbReference>
<dbReference type="Gene3D" id="2.160.20.10">
    <property type="entry name" value="Single-stranded right-handed beta-helix, Pectin lyase-like"/>
    <property type="match status" value="2"/>
</dbReference>